<reference evidence="2 3" key="1">
    <citation type="journal article" date="2019" name="Environ. Microbiol.">
        <title>At the nexus of three kingdoms: the genome of the mycorrhizal fungus Gigaspora margarita provides insights into plant, endobacterial and fungal interactions.</title>
        <authorList>
            <person name="Venice F."/>
            <person name="Ghignone S."/>
            <person name="Salvioli di Fossalunga A."/>
            <person name="Amselem J."/>
            <person name="Novero M."/>
            <person name="Xianan X."/>
            <person name="Sedzielewska Toro K."/>
            <person name="Morin E."/>
            <person name="Lipzen A."/>
            <person name="Grigoriev I.V."/>
            <person name="Henrissat B."/>
            <person name="Martin F.M."/>
            <person name="Bonfante P."/>
        </authorList>
    </citation>
    <scope>NUCLEOTIDE SEQUENCE [LARGE SCALE GENOMIC DNA]</scope>
    <source>
        <strain evidence="2 3">BEG34</strain>
    </source>
</reference>
<dbReference type="OrthoDB" id="2431195at2759"/>
<comment type="caution">
    <text evidence="2">The sequence shown here is derived from an EMBL/GenBank/DDBJ whole genome shotgun (WGS) entry which is preliminary data.</text>
</comment>
<accession>A0A8H3XB54</accession>
<organism evidence="2 3">
    <name type="scientific">Gigaspora margarita</name>
    <dbReference type="NCBI Taxonomy" id="4874"/>
    <lineage>
        <taxon>Eukaryota</taxon>
        <taxon>Fungi</taxon>
        <taxon>Fungi incertae sedis</taxon>
        <taxon>Mucoromycota</taxon>
        <taxon>Glomeromycotina</taxon>
        <taxon>Glomeromycetes</taxon>
        <taxon>Diversisporales</taxon>
        <taxon>Gigasporaceae</taxon>
        <taxon>Gigaspora</taxon>
    </lineage>
</organism>
<proteinExistence type="predicted"/>
<gene>
    <name evidence="2" type="ORF">F8M41_005442</name>
</gene>
<keyword evidence="3" id="KW-1185">Reference proteome</keyword>
<evidence type="ECO:0000313" key="2">
    <source>
        <dbReference type="EMBL" id="KAF0431163.1"/>
    </source>
</evidence>
<evidence type="ECO:0000313" key="3">
    <source>
        <dbReference type="Proteomes" id="UP000439903"/>
    </source>
</evidence>
<dbReference type="Proteomes" id="UP000439903">
    <property type="component" value="Unassembled WGS sequence"/>
</dbReference>
<dbReference type="EMBL" id="WTPW01001511">
    <property type="protein sequence ID" value="KAF0431163.1"/>
    <property type="molecule type" value="Genomic_DNA"/>
</dbReference>
<feature type="compositionally biased region" description="Polar residues" evidence="1">
    <location>
        <begin position="49"/>
        <end position="59"/>
    </location>
</feature>
<name>A0A8H3XB54_GIGMA</name>
<dbReference type="AlphaFoldDB" id="A0A8H3XB54"/>
<feature type="region of interest" description="Disordered" evidence="1">
    <location>
        <begin position="39"/>
        <end position="62"/>
    </location>
</feature>
<evidence type="ECO:0000256" key="1">
    <source>
        <dbReference type="SAM" id="MobiDB-lite"/>
    </source>
</evidence>
<protein>
    <submittedName>
        <fullName evidence="2">Uncharacterized protein</fullName>
    </submittedName>
</protein>
<sequence>MCSGCYTKKKLSDFYYSLDDSPPSNYDTCQKCAKRSLRNRKAKKKAKSPNFQSSNSLSNFEKENIAKEPQNVVEYENFDSESNDSEEEDFRVFPYSLDKVNEVVAKKFKKAKISDKPASFAFEVELDNDFLAIFNLNQQDLANLTDLKIIKERFQQLAEVFIILLESGSGSHNEEHERPIYQQVEFPVIAKEWIQNNAIIYNLRAPEVYNRLCKNKYINPEVHTAEQVYYWVSIINKKMYIMNQENQLLSAKLYLEQSSIKSEGFKILTYLENSFIQTLGFLTPLFQLTGAKKATEINIDSTFKTNQERFVVNLNCGRYGMPIAYLYFTILNSTEEDLNNLEDTLTLYERKLDNNNFITNFDTLILLFLNEIDRCKEVLQTLHQQKTWTSNNKRLAFWLH</sequence>